<organism evidence="7 8">
    <name type="scientific">Melanomma pulvis-pyrius CBS 109.77</name>
    <dbReference type="NCBI Taxonomy" id="1314802"/>
    <lineage>
        <taxon>Eukaryota</taxon>
        <taxon>Fungi</taxon>
        <taxon>Dikarya</taxon>
        <taxon>Ascomycota</taxon>
        <taxon>Pezizomycotina</taxon>
        <taxon>Dothideomycetes</taxon>
        <taxon>Pleosporomycetidae</taxon>
        <taxon>Pleosporales</taxon>
        <taxon>Melanommataceae</taxon>
        <taxon>Melanomma</taxon>
    </lineage>
</organism>
<dbReference type="AlphaFoldDB" id="A0A6A6XEU9"/>
<dbReference type="InterPro" id="IPR036864">
    <property type="entry name" value="Zn2-C6_fun-type_DNA-bd_sf"/>
</dbReference>
<protein>
    <recommendedName>
        <fullName evidence="6">Zn(2)-C6 fungal-type domain-containing protein</fullName>
    </recommendedName>
</protein>
<dbReference type="GO" id="GO:0000978">
    <property type="term" value="F:RNA polymerase II cis-regulatory region sequence-specific DNA binding"/>
    <property type="evidence" value="ECO:0007669"/>
    <property type="project" value="TreeGrafter"/>
</dbReference>
<feature type="region of interest" description="Disordered" evidence="5">
    <location>
        <begin position="63"/>
        <end position="119"/>
    </location>
</feature>
<dbReference type="GO" id="GO:0000981">
    <property type="term" value="F:DNA-binding transcription factor activity, RNA polymerase II-specific"/>
    <property type="evidence" value="ECO:0007669"/>
    <property type="project" value="InterPro"/>
</dbReference>
<evidence type="ECO:0000256" key="3">
    <source>
        <dbReference type="ARBA" id="ARBA00023163"/>
    </source>
</evidence>
<feature type="compositionally biased region" description="Polar residues" evidence="5">
    <location>
        <begin position="14"/>
        <end position="24"/>
    </location>
</feature>
<dbReference type="PROSITE" id="PS50048">
    <property type="entry name" value="ZN2_CY6_FUNGAL_2"/>
    <property type="match status" value="1"/>
</dbReference>
<dbReference type="EMBL" id="MU001869">
    <property type="protein sequence ID" value="KAF2795100.1"/>
    <property type="molecule type" value="Genomic_DNA"/>
</dbReference>
<evidence type="ECO:0000256" key="4">
    <source>
        <dbReference type="ARBA" id="ARBA00023242"/>
    </source>
</evidence>
<dbReference type="GO" id="GO:0000435">
    <property type="term" value="P:positive regulation of transcription from RNA polymerase II promoter by galactose"/>
    <property type="evidence" value="ECO:0007669"/>
    <property type="project" value="TreeGrafter"/>
</dbReference>
<dbReference type="InterPro" id="IPR051127">
    <property type="entry name" value="Fungal_SecMet_Regulators"/>
</dbReference>
<dbReference type="SMART" id="SM00066">
    <property type="entry name" value="GAL4"/>
    <property type="match status" value="1"/>
</dbReference>
<dbReference type="PROSITE" id="PS00463">
    <property type="entry name" value="ZN2_CY6_FUNGAL_1"/>
    <property type="match status" value="1"/>
</dbReference>
<feature type="region of interest" description="Disordered" evidence="5">
    <location>
        <begin position="1"/>
        <end position="33"/>
    </location>
</feature>
<keyword evidence="2" id="KW-0805">Transcription regulation</keyword>
<dbReference type="SMART" id="SM00906">
    <property type="entry name" value="Fungal_trans"/>
    <property type="match status" value="1"/>
</dbReference>
<evidence type="ECO:0000256" key="5">
    <source>
        <dbReference type="SAM" id="MobiDB-lite"/>
    </source>
</evidence>
<dbReference type="GO" id="GO:0008270">
    <property type="term" value="F:zinc ion binding"/>
    <property type="evidence" value="ECO:0007669"/>
    <property type="project" value="InterPro"/>
</dbReference>
<keyword evidence="1" id="KW-0479">Metal-binding</keyword>
<dbReference type="InterPro" id="IPR001138">
    <property type="entry name" value="Zn2Cys6_DnaBD"/>
</dbReference>
<dbReference type="PANTHER" id="PTHR47424">
    <property type="entry name" value="REGULATORY PROTEIN GAL4"/>
    <property type="match status" value="1"/>
</dbReference>
<dbReference type="Pfam" id="PF00172">
    <property type="entry name" value="Zn_clus"/>
    <property type="match status" value="1"/>
</dbReference>
<evidence type="ECO:0000256" key="1">
    <source>
        <dbReference type="ARBA" id="ARBA00022723"/>
    </source>
</evidence>
<reference evidence="7" key="1">
    <citation type="journal article" date="2020" name="Stud. Mycol.">
        <title>101 Dothideomycetes genomes: a test case for predicting lifestyles and emergence of pathogens.</title>
        <authorList>
            <person name="Haridas S."/>
            <person name="Albert R."/>
            <person name="Binder M."/>
            <person name="Bloem J."/>
            <person name="Labutti K."/>
            <person name="Salamov A."/>
            <person name="Andreopoulos B."/>
            <person name="Baker S."/>
            <person name="Barry K."/>
            <person name="Bills G."/>
            <person name="Bluhm B."/>
            <person name="Cannon C."/>
            <person name="Castanera R."/>
            <person name="Culley D."/>
            <person name="Daum C."/>
            <person name="Ezra D."/>
            <person name="Gonzalez J."/>
            <person name="Henrissat B."/>
            <person name="Kuo A."/>
            <person name="Liang C."/>
            <person name="Lipzen A."/>
            <person name="Lutzoni F."/>
            <person name="Magnuson J."/>
            <person name="Mondo S."/>
            <person name="Nolan M."/>
            <person name="Ohm R."/>
            <person name="Pangilinan J."/>
            <person name="Park H.-J."/>
            <person name="Ramirez L."/>
            <person name="Alfaro M."/>
            <person name="Sun H."/>
            <person name="Tritt A."/>
            <person name="Yoshinaga Y."/>
            <person name="Zwiers L.-H."/>
            <person name="Turgeon B."/>
            <person name="Goodwin S."/>
            <person name="Spatafora J."/>
            <person name="Crous P."/>
            <person name="Grigoriev I."/>
        </authorList>
    </citation>
    <scope>NUCLEOTIDE SEQUENCE</scope>
    <source>
        <strain evidence="7">CBS 109.77</strain>
    </source>
</reference>
<keyword evidence="8" id="KW-1185">Reference proteome</keyword>
<dbReference type="PANTHER" id="PTHR47424:SF12">
    <property type="entry name" value="TRANSCRIPTION FACTOR ASQA"/>
    <property type="match status" value="1"/>
</dbReference>
<feature type="region of interest" description="Disordered" evidence="5">
    <location>
        <begin position="630"/>
        <end position="660"/>
    </location>
</feature>
<dbReference type="GO" id="GO:0006351">
    <property type="term" value="P:DNA-templated transcription"/>
    <property type="evidence" value="ECO:0007669"/>
    <property type="project" value="InterPro"/>
</dbReference>
<dbReference type="OrthoDB" id="2283488at2759"/>
<keyword evidence="3" id="KW-0804">Transcription</keyword>
<evidence type="ECO:0000259" key="6">
    <source>
        <dbReference type="PROSITE" id="PS50048"/>
    </source>
</evidence>
<dbReference type="InterPro" id="IPR007219">
    <property type="entry name" value="XnlR_reg_dom"/>
</dbReference>
<proteinExistence type="predicted"/>
<dbReference type="GO" id="GO:0005634">
    <property type="term" value="C:nucleus"/>
    <property type="evidence" value="ECO:0007669"/>
    <property type="project" value="TreeGrafter"/>
</dbReference>
<dbReference type="SUPFAM" id="SSF57701">
    <property type="entry name" value="Zn2/Cys6 DNA-binding domain"/>
    <property type="match status" value="1"/>
</dbReference>
<dbReference type="Proteomes" id="UP000799757">
    <property type="component" value="Unassembled WGS sequence"/>
</dbReference>
<gene>
    <name evidence="7" type="ORF">K505DRAFT_336330</name>
</gene>
<evidence type="ECO:0000313" key="7">
    <source>
        <dbReference type="EMBL" id="KAF2795100.1"/>
    </source>
</evidence>
<evidence type="ECO:0000313" key="8">
    <source>
        <dbReference type="Proteomes" id="UP000799757"/>
    </source>
</evidence>
<dbReference type="CDD" id="cd00067">
    <property type="entry name" value="GAL4"/>
    <property type="match status" value="1"/>
</dbReference>
<evidence type="ECO:0000256" key="2">
    <source>
        <dbReference type="ARBA" id="ARBA00023015"/>
    </source>
</evidence>
<keyword evidence="4" id="KW-0539">Nucleus</keyword>
<accession>A0A6A6XEU9</accession>
<dbReference type="CDD" id="cd12148">
    <property type="entry name" value="fungal_TF_MHR"/>
    <property type="match status" value="1"/>
</dbReference>
<dbReference type="Gene3D" id="4.10.240.10">
    <property type="entry name" value="Zn(2)-C6 fungal-type DNA-binding domain"/>
    <property type="match status" value="1"/>
</dbReference>
<dbReference type="Pfam" id="PF04082">
    <property type="entry name" value="Fungal_trans"/>
    <property type="match status" value="1"/>
</dbReference>
<sequence length="675" mass="75181">MFATFNPNMDARSKNGSGAASQAPTRHKRNVAARACDRCRANRIKCDEDQPCKQCRVRGLDCCKGRPRPNPGRHSRDLSPSRPGEGQQRAQELPAASMPTPPDSIEASAAMQKPSEQQTKRHWLGFWTPNTNMGEPQYYGPTALKFFIHRVGSHLESNINQPQLSEALQAILPLDQQPAPNSQFQTDEPLTRREEQALLNLFWQSYHSIFPILDEDELRDHYNSLWPASGSSPVEQARRSSALVDIILSLCMQYSSAATGSGASLYERCQRRLRNDVSGPSISALQCHIYSAIYLINTSSFTLAHAALSVAVHIAFALGINHEPPGWVPDSRRRLRRRLWSSLFRLDSLFSLTLGRLHLIRNSDSTLEFFENDHQETTAKITTAPIYEDITWESYHGQTLSLFASIRDISASFHSKCNDIMATNSLTSIYSNPKLLETCASHLRQNVVSLQAWVNAVPSPLRLHRKDSGDTFSAGRSQVEFDALAPLWLQRQRVLLELLYHNTLQCLYRTFIRFPSLDGGPESFGPTLTTTSDSNAVSALNHAIAAIHIIHQTLTETDLFNTWHRAYQYQWEATATIIGFTLARPLCPFTISAKKAINTSILSFDIFASNGIAAAANAAQITRDLSTNAIGNMQNSESPSQDPNSTSFTPQTARQMATEPSQSGYIFESWTAISA</sequence>
<name>A0A6A6XEU9_9PLEO</name>
<feature type="domain" description="Zn(2)-C6 fungal-type" evidence="6">
    <location>
        <begin position="35"/>
        <end position="62"/>
    </location>
</feature>